<keyword evidence="7" id="KW-0539">Nucleus</keyword>
<evidence type="ECO:0000256" key="10">
    <source>
        <dbReference type="SAM" id="MobiDB-lite"/>
    </source>
</evidence>
<evidence type="ECO:0000256" key="4">
    <source>
        <dbReference type="ARBA" id="ARBA00022490"/>
    </source>
</evidence>
<comment type="similarity">
    <text evidence="3">Belongs to the SRP19 family.</text>
</comment>
<dbReference type="PANTHER" id="PTHR17453:SF0">
    <property type="entry name" value="SIGNAL RECOGNITION PARTICLE 19 KDA PROTEIN"/>
    <property type="match status" value="1"/>
</dbReference>
<evidence type="ECO:0000256" key="8">
    <source>
        <dbReference type="ARBA" id="ARBA00023274"/>
    </source>
</evidence>
<name>A0A1B6GK49_9HEMI</name>
<dbReference type="PANTHER" id="PTHR17453">
    <property type="entry name" value="SIGNAL RECOGNITION PARTICLE 19 KD PROTEIN"/>
    <property type="match status" value="1"/>
</dbReference>
<keyword evidence="6" id="KW-0733">Signal recognition particle</keyword>
<comment type="subcellular location">
    <subcellularLocation>
        <location evidence="1">Cytoplasm</location>
    </subcellularLocation>
    <subcellularLocation>
        <location evidence="2">Nucleus</location>
        <location evidence="2">Nucleolus</location>
    </subcellularLocation>
</comment>
<dbReference type="InterPro" id="IPR002778">
    <property type="entry name" value="Signal_recog_particle_SRP19"/>
</dbReference>
<protein>
    <recommendedName>
        <fullName evidence="12">Signal recognition particle 19 kDa protein</fullName>
    </recommendedName>
</protein>
<keyword evidence="8" id="KW-0687">Ribonucleoprotein</keyword>
<evidence type="ECO:0000313" key="11">
    <source>
        <dbReference type="EMBL" id="JAS62760.1"/>
    </source>
</evidence>
<reference evidence="11" key="1">
    <citation type="submission" date="2015-11" db="EMBL/GenBank/DDBJ databases">
        <title>De novo transcriptome assembly of four potential Pierce s Disease insect vectors from Arizona vineyards.</title>
        <authorList>
            <person name="Tassone E.E."/>
        </authorList>
    </citation>
    <scope>NUCLEOTIDE SEQUENCE</scope>
</reference>
<gene>
    <name evidence="11" type="ORF">g.10283</name>
</gene>
<feature type="compositionally biased region" description="Polar residues" evidence="10">
    <location>
        <begin position="174"/>
        <end position="190"/>
    </location>
</feature>
<dbReference type="GO" id="GO:0005786">
    <property type="term" value="C:signal recognition particle, endoplasmic reticulum targeting"/>
    <property type="evidence" value="ECO:0007669"/>
    <property type="project" value="UniProtKB-KW"/>
</dbReference>
<feature type="region of interest" description="Disordered" evidence="10">
    <location>
        <begin position="174"/>
        <end position="198"/>
    </location>
</feature>
<evidence type="ECO:0000256" key="9">
    <source>
        <dbReference type="ARBA" id="ARBA00045518"/>
    </source>
</evidence>
<organism evidence="11">
    <name type="scientific">Cuerna arida</name>
    <dbReference type="NCBI Taxonomy" id="1464854"/>
    <lineage>
        <taxon>Eukaryota</taxon>
        <taxon>Metazoa</taxon>
        <taxon>Ecdysozoa</taxon>
        <taxon>Arthropoda</taxon>
        <taxon>Hexapoda</taxon>
        <taxon>Insecta</taxon>
        <taxon>Pterygota</taxon>
        <taxon>Neoptera</taxon>
        <taxon>Paraneoptera</taxon>
        <taxon>Hemiptera</taxon>
        <taxon>Auchenorrhyncha</taxon>
        <taxon>Membracoidea</taxon>
        <taxon>Cicadellidae</taxon>
        <taxon>Cicadellinae</taxon>
        <taxon>Proconiini</taxon>
        <taxon>Cuerna</taxon>
    </lineage>
</organism>
<evidence type="ECO:0008006" key="12">
    <source>
        <dbReference type="Google" id="ProtNLM"/>
    </source>
</evidence>
<proteinExistence type="inferred from homology"/>
<comment type="function">
    <text evidence="9">Component of the signal recognition particle (SRP) complex, a ribonucleoprotein complex that mediates the cotranslational targeting of secretory and membrane proteins to the endoplasmic reticulum (ER). Binds directly to 7SL RNA. Mediates binding of SRP54 to the SRP complex.</text>
</comment>
<dbReference type="SUPFAM" id="SSF69695">
    <property type="entry name" value="SRP19"/>
    <property type="match status" value="1"/>
</dbReference>
<dbReference type="Pfam" id="PF01922">
    <property type="entry name" value="SRP19"/>
    <property type="match status" value="1"/>
</dbReference>
<dbReference type="GO" id="GO:0006617">
    <property type="term" value="P:SRP-dependent cotranslational protein targeting to membrane, signal sequence recognition"/>
    <property type="evidence" value="ECO:0007669"/>
    <property type="project" value="TreeGrafter"/>
</dbReference>
<evidence type="ECO:0000256" key="6">
    <source>
        <dbReference type="ARBA" id="ARBA00023135"/>
    </source>
</evidence>
<accession>A0A1B6GK49</accession>
<dbReference type="InterPro" id="IPR036521">
    <property type="entry name" value="SRP19-like_sf"/>
</dbReference>
<dbReference type="FunFam" id="3.30.56.30:FF:000002">
    <property type="entry name" value="Signal recognition particle 19kDa"/>
    <property type="match status" value="1"/>
</dbReference>
<keyword evidence="5" id="KW-0694">RNA-binding</keyword>
<evidence type="ECO:0000256" key="7">
    <source>
        <dbReference type="ARBA" id="ARBA00023242"/>
    </source>
</evidence>
<evidence type="ECO:0000256" key="5">
    <source>
        <dbReference type="ARBA" id="ARBA00022884"/>
    </source>
</evidence>
<dbReference type="EMBL" id="GECZ01007009">
    <property type="protein sequence ID" value="JAS62760.1"/>
    <property type="molecule type" value="Transcribed_RNA"/>
</dbReference>
<evidence type="ECO:0000256" key="2">
    <source>
        <dbReference type="ARBA" id="ARBA00004604"/>
    </source>
</evidence>
<keyword evidence="4" id="KW-0963">Cytoplasm</keyword>
<dbReference type="AlphaFoldDB" id="A0A1B6GK49"/>
<evidence type="ECO:0000256" key="3">
    <source>
        <dbReference type="ARBA" id="ARBA00008910"/>
    </source>
</evidence>
<dbReference type="GO" id="GO:0008312">
    <property type="term" value="F:7S RNA binding"/>
    <property type="evidence" value="ECO:0007669"/>
    <property type="project" value="InterPro"/>
</dbReference>
<sequence>MFTPTRQMLVYRYQLRLQHNEDYDSTSTWDSSSEEDFWGEVGDRPSNMAVVVSMWTPDKKHSDRERWICIYPAYINSKKTIAQGRRIPKEKAVENPTHQEIRDVLVAAGLKIGVENKVYSRERSREVLYRGRIRVQLKNDDGSLVHKDFPTRDSVMLYLGAMIPKLKCRAGKQSSAEYHASIGQSSQVSNTKKKGKRR</sequence>
<evidence type="ECO:0000256" key="1">
    <source>
        <dbReference type="ARBA" id="ARBA00004496"/>
    </source>
</evidence>
<dbReference type="Gene3D" id="3.30.56.30">
    <property type="entry name" value="Signal recognition particle, SRP19-like subunit"/>
    <property type="match status" value="1"/>
</dbReference>
<dbReference type="GO" id="GO:0005730">
    <property type="term" value="C:nucleolus"/>
    <property type="evidence" value="ECO:0007669"/>
    <property type="project" value="UniProtKB-SubCell"/>
</dbReference>